<proteinExistence type="predicted"/>
<evidence type="ECO:0000313" key="1">
    <source>
        <dbReference type="EMBL" id="KAG0431995.1"/>
    </source>
</evidence>
<dbReference type="Proteomes" id="UP000805193">
    <property type="component" value="Unassembled WGS sequence"/>
</dbReference>
<protein>
    <submittedName>
        <fullName evidence="1">Uncharacterized protein</fullName>
    </submittedName>
</protein>
<organism evidence="1 2">
    <name type="scientific">Ixodes persulcatus</name>
    <name type="common">Taiga tick</name>
    <dbReference type="NCBI Taxonomy" id="34615"/>
    <lineage>
        <taxon>Eukaryota</taxon>
        <taxon>Metazoa</taxon>
        <taxon>Ecdysozoa</taxon>
        <taxon>Arthropoda</taxon>
        <taxon>Chelicerata</taxon>
        <taxon>Arachnida</taxon>
        <taxon>Acari</taxon>
        <taxon>Parasitiformes</taxon>
        <taxon>Ixodida</taxon>
        <taxon>Ixodoidea</taxon>
        <taxon>Ixodidae</taxon>
        <taxon>Ixodinae</taxon>
        <taxon>Ixodes</taxon>
    </lineage>
</organism>
<comment type="caution">
    <text evidence="1">The sequence shown here is derived from an EMBL/GenBank/DDBJ whole genome shotgun (WGS) entry which is preliminary data.</text>
</comment>
<keyword evidence="2" id="KW-1185">Reference proteome</keyword>
<accession>A0AC60QF90</accession>
<name>A0AC60QF90_IXOPE</name>
<gene>
    <name evidence="1" type="ORF">HPB47_021309</name>
</gene>
<sequence length="807" mass="88985">MGSPRGRAAEKSRSSTREPITCEWLTSAIRRSAPPLSGLLLLPSMAANSDFKTDVLHFLVDAYAGRFASGDDNTAQNVAIRKVLQGAILKALVPAKKTKLSDFAELLVSLLAHMKDSLVKEEHIARLESRRREQNQRCKRRRRAMEAKRKGEARRRQHSTPAEQFPGATAMFRREFAENLFGVTCAVCDRIWFAVDVSMIGGVSDKKNRETGGCALRQCIESAVVYKEPACGTCRDFLLKGAVPWFATVNGYKYPPVPEHVPRLNVVEERLVAPRLPFMSLRQLMCWKSSEARKQLKRARSLVDKVDSAAGIPEGVATAFKILLCYLTVLVSLEVAEDPSVLQVWLFLTTGSDLCSCAKQLLAEEEEGERLDGWVHLVVDTTLSTLSMSSQPVRTVATAAFSLVRGHLSDASLALLLKVFRSKKDEDEDEDEEDEEEAMDEEVDEEESESEESDIDSEDKSGPDEELRARLRLALGTAAADEDAEESSEAEVVPTDEQMFQLDGAIAEAFKSRLGPSKKELSKEQTDNIHFQIRCLDLVTAYAEGGPPLHHLVKIVKVLVAASSLPEFRSNQAATNAVANTLQAINGVRKGVGSKGTPWYIAMYMKSLASYLDESSHISPQLFVKFMEAFPEHCYDFIVALGEKAASCLQRNHKRLQMLGLLVAALRLIQVESVPKQKLGASLMELADLSVKMLSEMVEKKEPKLSVAVELCDLLLLASKQSAAVGLESPVRGNTPLASTLASLKGFKVSKEKLLKRKINEILREIQGSKVTDASQGSKIQKKKRPASDEADATSRKTKKKAQQVAI</sequence>
<reference evidence="1 2" key="1">
    <citation type="journal article" date="2020" name="Cell">
        <title>Large-Scale Comparative Analyses of Tick Genomes Elucidate Their Genetic Diversity and Vector Capacities.</title>
        <authorList>
            <consortium name="Tick Genome and Microbiome Consortium (TIGMIC)"/>
            <person name="Jia N."/>
            <person name="Wang J."/>
            <person name="Shi W."/>
            <person name="Du L."/>
            <person name="Sun Y."/>
            <person name="Zhan W."/>
            <person name="Jiang J.F."/>
            <person name="Wang Q."/>
            <person name="Zhang B."/>
            <person name="Ji P."/>
            <person name="Bell-Sakyi L."/>
            <person name="Cui X.M."/>
            <person name="Yuan T.T."/>
            <person name="Jiang B.G."/>
            <person name="Yang W.F."/>
            <person name="Lam T.T."/>
            <person name="Chang Q.C."/>
            <person name="Ding S.J."/>
            <person name="Wang X.J."/>
            <person name="Zhu J.G."/>
            <person name="Ruan X.D."/>
            <person name="Zhao L."/>
            <person name="Wei J.T."/>
            <person name="Ye R.Z."/>
            <person name="Que T.C."/>
            <person name="Du C.H."/>
            <person name="Zhou Y.H."/>
            <person name="Cheng J.X."/>
            <person name="Dai P.F."/>
            <person name="Guo W.B."/>
            <person name="Han X.H."/>
            <person name="Huang E.J."/>
            <person name="Li L.F."/>
            <person name="Wei W."/>
            <person name="Gao Y.C."/>
            <person name="Liu J.Z."/>
            <person name="Shao H.Z."/>
            <person name="Wang X."/>
            <person name="Wang C.C."/>
            <person name="Yang T.C."/>
            <person name="Huo Q.B."/>
            <person name="Li W."/>
            <person name="Chen H.Y."/>
            <person name="Chen S.E."/>
            <person name="Zhou L.G."/>
            <person name="Ni X.B."/>
            <person name="Tian J.H."/>
            <person name="Sheng Y."/>
            <person name="Liu T."/>
            <person name="Pan Y.S."/>
            <person name="Xia L.Y."/>
            <person name="Li J."/>
            <person name="Zhao F."/>
            <person name="Cao W.C."/>
        </authorList>
    </citation>
    <scope>NUCLEOTIDE SEQUENCE [LARGE SCALE GENOMIC DNA]</scope>
    <source>
        <strain evidence="1">Iper-2018</strain>
    </source>
</reference>
<evidence type="ECO:0000313" key="2">
    <source>
        <dbReference type="Proteomes" id="UP000805193"/>
    </source>
</evidence>
<dbReference type="EMBL" id="JABSTQ010009183">
    <property type="protein sequence ID" value="KAG0431995.1"/>
    <property type="molecule type" value="Genomic_DNA"/>
</dbReference>